<name>A0A1W5DB38_9LECA</name>
<sequence>MFYDLNVPWTANQAELQRTLGFLVELGYNVVALNHTIAGKLPADLASPILTTLLFPVPPTLRILTRCTFSLTDPCTNNRLAQLSQNYSILALRPTTERALLLACQSLECDFISLDLSVRFPFHFKHKTLSIALQRGVKFEICYAPGMLVVGGDGATARRNLIQNATELIRATRGRGLVISSEAKRALACRGPWDVINLASVWGLGQEKGREAVGSEARSVVVQAEMKRRSFRGVVDIIYGGEKPEDIMQKEDGEKSVKGKRKADSLEKQNMQREEEAKPLSKREQKRQTKKARLGGSNSTENKAEALLGEAAVSPAPSQRAPVEPVAYAG</sequence>
<evidence type="ECO:0000256" key="3">
    <source>
        <dbReference type="ARBA" id="ARBA00022694"/>
    </source>
</evidence>
<dbReference type="PANTHER" id="PTHR13031:SF0">
    <property type="entry name" value="RIBONUCLEASE P PROTEIN SUBUNIT P30"/>
    <property type="match status" value="1"/>
</dbReference>
<comment type="similarity">
    <text evidence="2">Belongs to the eukaryotic/archaeal RNase P protein component 3 family.</text>
</comment>
<evidence type="ECO:0000313" key="6">
    <source>
        <dbReference type="Proteomes" id="UP000192927"/>
    </source>
</evidence>
<dbReference type="Gene3D" id="3.20.20.140">
    <property type="entry name" value="Metal-dependent hydrolases"/>
    <property type="match status" value="1"/>
</dbReference>
<dbReference type="InterPro" id="IPR002738">
    <property type="entry name" value="RNase_P_p30"/>
</dbReference>
<protein>
    <submittedName>
        <fullName evidence="5">RNase P subunit p30</fullName>
    </submittedName>
</protein>
<dbReference type="GO" id="GO:0008033">
    <property type="term" value="P:tRNA processing"/>
    <property type="evidence" value="ECO:0007669"/>
    <property type="project" value="UniProtKB-KW"/>
</dbReference>
<proteinExistence type="inferred from homology"/>
<dbReference type="GO" id="GO:0005655">
    <property type="term" value="C:nucleolar ribonuclease P complex"/>
    <property type="evidence" value="ECO:0007669"/>
    <property type="project" value="TreeGrafter"/>
</dbReference>
<dbReference type="SUPFAM" id="SSF89550">
    <property type="entry name" value="PHP domain-like"/>
    <property type="match status" value="1"/>
</dbReference>
<feature type="region of interest" description="Disordered" evidence="4">
    <location>
        <begin position="246"/>
        <end position="330"/>
    </location>
</feature>
<dbReference type="GO" id="GO:0003723">
    <property type="term" value="F:RNA binding"/>
    <property type="evidence" value="ECO:0007669"/>
    <property type="project" value="TreeGrafter"/>
</dbReference>
<evidence type="ECO:0000256" key="4">
    <source>
        <dbReference type="SAM" id="MobiDB-lite"/>
    </source>
</evidence>
<keyword evidence="6" id="KW-1185">Reference proteome</keyword>
<accession>A0A1W5DB38</accession>
<dbReference type="PANTHER" id="PTHR13031">
    <property type="entry name" value="RIBONUCLEASE P SUBUNIT P30"/>
    <property type="match status" value="1"/>
</dbReference>
<dbReference type="Proteomes" id="UP000192927">
    <property type="component" value="Unassembled WGS sequence"/>
</dbReference>
<comment type="subcellular location">
    <subcellularLocation>
        <location evidence="1">Nucleus</location>
    </subcellularLocation>
</comment>
<evidence type="ECO:0000313" key="5">
    <source>
        <dbReference type="EMBL" id="SLM40152.1"/>
    </source>
</evidence>
<dbReference type="InterPro" id="IPR016195">
    <property type="entry name" value="Pol/histidinol_Pase-like"/>
</dbReference>
<feature type="compositionally biased region" description="Basic and acidic residues" evidence="4">
    <location>
        <begin position="246"/>
        <end position="287"/>
    </location>
</feature>
<dbReference type="EMBL" id="FWEW01003623">
    <property type="protein sequence ID" value="SLM40152.1"/>
    <property type="molecule type" value="Genomic_DNA"/>
</dbReference>
<evidence type="ECO:0000256" key="1">
    <source>
        <dbReference type="ARBA" id="ARBA00004123"/>
    </source>
</evidence>
<reference evidence="6" key="1">
    <citation type="submission" date="2017-03" db="EMBL/GenBank/DDBJ databases">
        <authorList>
            <person name="Sharma R."/>
            <person name="Thines M."/>
        </authorList>
    </citation>
    <scope>NUCLEOTIDE SEQUENCE [LARGE SCALE GENOMIC DNA]</scope>
</reference>
<organism evidence="5 6">
    <name type="scientific">Lasallia pustulata</name>
    <dbReference type="NCBI Taxonomy" id="136370"/>
    <lineage>
        <taxon>Eukaryota</taxon>
        <taxon>Fungi</taxon>
        <taxon>Dikarya</taxon>
        <taxon>Ascomycota</taxon>
        <taxon>Pezizomycotina</taxon>
        <taxon>Lecanoromycetes</taxon>
        <taxon>OSLEUM clade</taxon>
        <taxon>Umbilicariomycetidae</taxon>
        <taxon>Umbilicariales</taxon>
        <taxon>Umbilicariaceae</taxon>
        <taxon>Lasallia</taxon>
    </lineage>
</organism>
<evidence type="ECO:0000256" key="2">
    <source>
        <dbReference type="ARBA" id="ARBA00007331"/>
    </source>
</evidence>
<dbReference type="Pfam" id="PF01876">
    <property type="entry name" value="RNase_P_p30"/>
    <property type="match status" value="1"/>
</dbReference>
<keyword evidence="3" id="KW-0819">tRNA processing</keyword>
<dbReference type="AlphaFoldDB" id="A0A1W5DB38"/>